<dbReference type="Gene3D" id="3.40.50.1820">
    <property type="entry name" value="alpha/beta hydrolase"/>
    <property type="match status" value="1"/>
</dbReference>
<sequence length="181" mass="20257">MATLSYVETWITGPLSTSFYTRLYTPPSAPPRGAIVFVHGYIEHIGRYEQVHGDWAARGFAVFAYDQRGFGRTALDAEKSVASVYGQTGGTPERMMDVEWAVKYASRKFEGVPLFLMGHSMVCPVHLLHGSGAEIWIASGLSTQGRRHYSGLRNSYRSSTRQGNRIASVWHNRFEPICTHL</sequence>
<comment type="caution">
    <text evidence="2">The sequence shown here is derived from an EMBL/GenBank/DDBJ whole genome shotgun (WGS) entry which is preliminary data.</text>
</comment>
<name>A0A4S4LQD6_9AGAM</name>
<evidence type="ECO:0000313" key="3">
    <source>
        <dbReference type="Proteomes" id="UP000310158"/>
    </source>
</evidence>
<protein>
    <recommendedName>
        <fullName evidence="1">Serine aminopeptidase S33 domain-containing protein</fullName>
    </recommendedName>
</protein>
<feature type="domain" description="Serine aminopeptidase S33" evidence="1">
    <location>
        <begin position="30"/>
        <end position="121"/>
    </location>
</feature>
<gene>
    <name evidence="2" type="ORF">EW146_g6166</name>
</gene>
<dbReference type="InterPro" id="IPR029058">
    <property type="entry name" value="AB_hydrolase_fold"/>
</dbReference>
<dbReference type="InterPro" id="IPR022742">
    <property type="entry name" value="Hydrolase_4"/>
</dbReference>
<dbReference type="InterPro" id="IPR051044">
    <property type="entry name" value="MAG_DAG_Lipase"/>
</dbReference>
<dbReference type="EMBL" id="SGPL01000300">
    <property type="protein sequence ID" value="THH14127.1"/>
    <property type="molecule type" value="Genomic_DNA"/>
</dbReference>
<organism evidence="2 3">
    <name type="scientific">Bondarzewia mesenterica</name>
    <dbReference type="NCBI Taxonomy" id="1095465"/>
    <lineage>
        <taxon>Eukaryota</taxon>
        <taxon>Fungi</taxon>
        <taxon>Dikarya</taxon>
        <taxon>Basidiomycota</taxon>
        <taxon>Agaricomycotina</taxon>
        <taxon>Agaricomycetes</taxon>
        <taxon>Russulales</taxon>
        <taxon>Bondarzewiaceae</taxon>
        <taxon>Bondarzewia</taxon>
    </lineage>
</organism>
<proteinExistence type="predicted"/>
<dbReference type="OrthoDB" id="10249433at2759"/>
<reference evidence="2 3" key="1">
    <citation type="submission" date="2019-02" db="EMBL/GenBank/DDBJ databases">
        <title>Genome sequencing of the rare red list fungi Bondarzewia mesenterica.</title>
        <authorList>
            <person name="Buettner E."/>
            <person name="Kellner H."/>
        </authorList>
    </citation>
    <scope>NUCLEOTIDE SEQUENCE [LARGE SCALE GENOMIC DNA]</scope>
    <source>
        <strain evidence="2 3">DSM 108281</strain>
    </source>
</reference>
<dbReference type="SUPFAM" id="SSF53474">
    <property type="entry name" value="alpha/beta-Hydrolases"/>
    <property type="match status" value="1"/>
</dbReference>
<evidence type="ECO:0000313" key="2">
    <source>
        <dbReference type="EMBL" id="THH14127.1"/>
    </source>
</evidence>
<dbReference type="Pfam" id="PF12146">
    <property type="entry name" value="Hydrolase_4"/>
    <property type="match status" value="1"/>
</dbReference>
<keyword evidence="3" id="KW-1185">Reference proteome</keyword>
<dbReference type="Proteomes" id="UP000310158">
    <property type="component" value="Unassembled WGS sequence"/>
</dbReference>
<accession>A0A4S4LQD6</accession>
<dbReference type="PANTHER" id="PTHR11614">
    <property type="entry name" value="PHOSPHOLIPASE-RELATED"/>
    <property type="match status" value="1"/>
</dbReference>
<evidence type="ECO:0000259" key="1">
    <source>
        <dbReference type="Pfam" id="PF12146"/>
    </source>
</evidence>
<dbReference type="AlphaFoldDB" id="A0A4S4LQD6"/>